<feature type="disulfide bond" evidence="17">
    <location>
        <begin position="2781"/>
        <end position="2799"/>
    </location>
</feature>
<feature type="domain" description="EGF-like" evidence="21">
    <location>
        <begin position="3587"/>
        <end position="3625"/>
    </location>
</feature>
<feature type="domain" description="EGF-like" evidence="21">
    <location>
        <begin position="2071"/>
        <end position="2105"/>
    </location>
</feature>
<feature type="repeat" description="LDL-receptor class B" evidence="18">
    <location>
        <begin position="1062"/>
        <end position="1104"/>
    </location>
</feature>
<feature type="disulfide bond" evidence="17">
    <location>
        <begin position="1946"/>
        <end position="1964"/>
    </location>
</feature>
<feature type="disulfide bond" evidence="17">
    <location>
        <begin position="142"/>
        <end position="154"/>
    </location>
</feature>
<dbReference type="PRINTS" id="PR00261">
    <property type="entry name" value="LDLRECEPTOR"/>
</dbReference>
<evidence type="ECO:0000256" key="7">
    <source>
        <dbReference type="ARBA" id="ARBA00022737"/>
    </source>
</evidence>
<keyword evidence="12 23" id="KW-0675">Receptor</keyword>
<feature type="domain" description="C3H1-type" evidence="22">
    <location>
        <begin position="3469"/>
        <end position="3496"/>
    </location>
</feature>
<comment type="caution">
    <text evidence="16">Lacks conserved residue(s) required for the propagation of feature annotation.</text>
</comment>
<feature type="domain" description="EGF-like" evidence="21">
    <location>
        <begin position="3258"/>
        <end position="3295"/>
    </location>
</feature>
<evidence type="ECO:0000256" key="14">
    <source>
        <dbReference type="ARBA" id="ARBA00023180"/>
    </source>
</evidence>
<feature type="disulfide bond" evidence="17">
    <location>
        <begin position="2815"/>
        <end position="2827"/>
    </location>
</feature>
<feature type="disulfide bond" evidence="17">
    <location>
        <begin position="1646"/>
        <end position="1658"/>
    </location>
</feature>
<dbReference type="SUPFAM" id="SSF57424">
    <property type="entry name" value="LDL receptor-like module"/>
    <property type="match status" value="25"/>
</dbReference>
<dbReference type="CDD" id="cd00112">
    <property type="entry name" value="LDLa"/>
    <property type="match status" value="24"/>
</dbReference>
<feature type="domain" description="EGF-like" evidence="21">
    <location>
        <begin position="3477"/>
        <end position="3509"/>
    </location>
</feature>
<feature type="domain" description="EGF-like" evidence="21">
    <location>
        <begin position="3330"/>
        <end position="3368"/>
    </location>
</feature>
<dbReference type="PROSITE" id="PS01187">
    <property type="entry name" value="EGF_CA"/>
    <property type="match status" value="1"/>
</dbReference>
<evidence type="ECO:0000256" key="6">
    <source>
        <dbReference type="ARBA" id="ARBA00022729"/>
    </source>
</evidence>
<evidence type="ECO:0000313" key="24">
    <source>
        <dbReference type="Proteomes" id="UP000192578"/>
    </source>
</evidence>
<feature type="disulfide bond" evidence="17">
    <location>
        <begin position="2822"/>
        <end position="2840"/>
    </location>
</feature>
<dbReference type="FunFam" id="2.120.10.30:FF:000012">
    <property type="entry name" value="Low density lipoprotein receptor-related protein 1"/>
    <property type="match status" value="1"/>
</dbReference>
<dbReference type="Gene3D" id="2.120.10.30">
    <property type="entry name" value="TolB, C-terminal domain"/>
    <property type="match status" value="6"/>
</dbReference>
<feature type="disulfide bond" evidence="17">
    <location>
        <begin position="1854"/>
        <end position="1866"/>
    </location>
</feature>
<dbReference type="CDD" id="cd00054">
    <property type="entry name" value="EGF_CA"/>
    <property type="match status" value="1"/>
</dbReference>
<keyword evidence="4" id="KW-0254">Endocytosis</keyword>
<feature type="repeat" description="LDL-receptor class B" evidence="18">
    <location>
        <begin position="1105"/>
        <end position="1147"/>
    </location>
</feature>
<dbReference type="InterPro" id="IPR018097">
    <property type="entry name" value="EGF_Ca-bd_CS"/>
</dbReference>
<dbReference type="SMART" id="SM00179">
    <property type="entry name" value="EGF_CA"/>
    <property type="match status" value="9"/>
</dbReference>
<keyword evidence="3 16" id="KW-0245">EGF-like domain</keyword>
<feature type="disulfide bond" evidence="17">
    <location>
        <begin position="2544"/>
        <end position="2559"/>
    </location>
</feature>
<dbReference type="PROSITE" id="PS01186">
    <property type="entry name" value="EGF_2"/>
    <property type="match status" value="2"/>
</dbReference>
<feature type="disulfide bond" evidence="17">
    <location>
        <begin position="1789"/>
        <end position="1804"/>
    </location>
</feature>
<dbReference type="Pfam" id="PF24468">
    <property type="entry name" value="EGF_LRP2"/>
    <property type="match status" value="1"/>
</dbReference>
<feature type="repeat" description="LDL-receptor class B" evidence="18">
    <location>
        <begin position="1464"/>
        <end position="1508"/>
    </location>
</feature>
<feature type="disulfide bond" evidence="17">
    <location>
        <begin position="2570"/>
        <end position="2582"/>
    </location>
</feature>
<keyword evidence="19" id="KW-0862">Zinc</keyword>
<feature type="disulfide bond" evidence="17">
    <location>
        <begin position="2577"/>
        <end position="2595"/>
    </location>
</feature>
<keyword evidence="23" id="KW-0449">Lipoprotein</keyword>
<feature type="disulfide bond" evidence="17">
    <location>
        <begin position="1653"/>
        <end position="1671"/>
    </location>
</feature>
<dbReference type="Pfam" id="PF00057">
    <property type="entry name" value="Ldl_recept_a"/>
    <property type="match status" value="22"/>
</dbReference>
<dbReference type="SMART" id="SM00181">
    <property type="entry name" value="EGF"/>
    <property type="match status" value="24"/>
</dbReference>
<gene>
    <name evidence="23" type="ORF">BV898_04356</name>
</gene>
<dbReference type="PROSITE" id="PS50068">
    <property type="entry name" value="LDLRA_2"/>
    <property type="match status" value="26"/>
</dbReference>
<organism evidence="23 24">
    <name type="scientific">Hypsibius exemplaris</name>
    <name type="common">Freshwater tardigrade</name>
    <dbReference type="NCBI Taxonomy" id="2072580"/>
    <lineage>
        <taxon>Eukaryota</taxon>
        <taxon>Metazoa</taxon>
        <taxon>Ecdysozoa</taxon>
        <taxon>Tardigrada</taxon>
        <taxon>Eutardigrada</taxon>
        <taxon>Parachela</taxon>
        <taxon>Hypsibioidea</taxon>
        <taxon>Hypsibiidae</taxon>
        <taxon>Hypsibius</taxon>
    </lineage>
</organism>
<reference evidence="24" key="1">
    <citation type="submission" date="2017-01" db="EMBL/GenBank/DDBJ databases">
        <title>Comparative genomics of anhydrobiosis in the tardigrade Hypsibius dujardini.</title>
        <authorList>
            <person name="Yoshida Y."/>
            <person name="Koutsovoulos G."/>
            <person name="Laetsch D."/>
            <person name="Stevens L."/>
            <person name="Kumar S."/>
            <person name="Horikawa D."/>
            <person name="Ishino K."/>
            <person name="Komine S."/>
            <person name="Tomita M."/>
            <person name="Blaxter M."/>
            <person name="Arakawa K."/>
        </authorList>
    </citation>
    <scope>NUCLEOTIDE SEQUENCE [LARGE SCALE GENOMIC DNA]</scope>
    <source>
        <strain evidence="24">Z151</strain>
    </source>
</reference>
<comment type="similarity">
    <text evidence="2">Belongs to the LDLR family.</text>
</comment>
<dbReference type="Gene3D" id="2.10.25.10">
    <property type="entry name" value="Laminin"/>
    <property type="match status" value="10"/>
</dbReference>
<feature type="repeat" description="LDL-receptor class B" evidence="18">
    <location>
        <begin position="1191"/>
        <end position="1235"/>
    </location>
</feature>
<feature type="disulfide bond" evidence="17">
    <location>
        <begin position="2014"/>
        <end position="2029"/>
    </location>
</feature>
<feature type="repeat" description="LDL-receptor class B" evidence="18">
    <location>
        <begin position="2203"/>
        <end position="2245"/>
    </location>
</feature>
<dbReference type="InterPro" id="IPR051221">
    <property type="entry name" value="LDLR-related"/>
</dbReference>
<feature type="repeat" description="LDL-receptor class B" evidence="18">
    <location>
        <begin position="1509"/>
        <end position="1551"/>
    </location>
</feature>
<keyword evidence="24" id="KW-1185">Reference proteome</keyword>
<dbReference type="InterPro" id="IPR000571">
    <property type="entry name" value="Znf_CCCH"/>
</dbReference>
<sequence length="3773" mass="416675">MNRSSNVSRCNVDTEFPCDDGLCILKSLLCDGIQDCKDGSDEPSTCAILTTRPCTIVEFRCQNHKCIPLQFVCNGDKDCRDGSDETISDCWNPCQLPGEFHCPANPKSNSCFPLAKRCDGVLDCVDGRDEIAGCGQENSSRCGTDEHQCPDGKCIPPQSLCNHFVDCLDGSDEMNCGCDNATEMECKDKSRCLYREWRCDGTRDCLDGSDEEDCPLTNVSTAACLYPSRACGGTPTATTTTASSTETHHQCLLMSKFCDGVQDCVDGADEGPLCYKKQCSNSGSSSSSPVCSNGTCQALPDGSFACLCRDGFGPDEADQQTCKRIDRCGNDDTAWGLCAQKCVTTDDVSSGFRCECLPNFKLAKDKFTCQSTDNRSAFLIFSSRHEIRMIDLSAPDIQPILVPSLRNTIAIDFLYDAGENGRQLIFWSDVVDDKIYSGSLVDAAVFDVKQVVENSLPTAEGIAVDWIGRNLYWVESTLDQIEVSRVDGQHRCTVIAGNMTNPRAIVVDPQEGMLFWTDWDPDYPRIESASMAGEDRRVLVNISAVQGGKWPNGLAIDFEAQPHRLYWIDAYSDAIHCCTVHGLDIREVVRGGDFIQHPFAVALFGSHVYWTDWRTNSVHKANKWNGSDVMTVTQVSTQPFDVHIVHSSLQPKARNPCLTGNGGCSHLCLVSLKGTRRCACPHLTQFKNGSDSQCEQFRNFMLFSRTTEIRGVTLDKSHHNFIPAVINVQNATTMDIDVARDQVYWVDAKAKTVVRASLNGTQVETVVDSPGGPRPTDIAIDWISRTVFVAFAMDGPAPPGEISVSTLSGEFRKTLMSDQIITPISIAISPLLGIVAWADIGHPVHRIEIASANGRDRQLLVDETSGRDFRLPKSLTFGHGQDSSRLFWISRTTEQIQFCQFTGRKCVVQTLKAPTVVAPVAISYYHQSLLVAVGRFDPAIGIFNLTSRSFEVIRPDTPSVVSVKMFSPLVQQGSNACSYRNGNCSQLCLPNSPTTRTCNCTAGYLLDPHDEAACVPLNSTLLFSIGAQIHGIALDPTQPDELLPRISRISMATSLDFEAESSFLYWVDPKTSTLNRIRRDLTGRQVIVEDDVTSVDSVAVDWMAGNIYWTNPVGRTIEVARLNGSSRFVVLHEDIEQPKAIAVHPGKGLIFWSDNGGKAAKIERASLDGSNRVAMGGVQRVTDITVDYEENKIYWCDAGLDRIERANLDFTGRTVLVSNASIVMDPVAIVVFLNYVYWTDRFPQRGVIYRADKANPRSPTIIRRGLNATVNDLIIFSKERQKGKNLCSVDNGGCEELCFFTGNSNRTCACAHGILAKDGKTCDAHSSFLLYSRGRSIESAHLLTDTNKNDPIAKLQNSSAMINVIGLAFDYSTSRIFYSDIQKGELFSVRFNGTQWRTVASGVGSAEGLAFDVYKQELYWTSYNNASVFRIAASEDAVNQVPQRVVQLTMGDKLRNLAIDACQQKLYWTNWNKDAPSIQRVGFDGKDLESLITTDIKTPNAIAIDHKSQYLFWADALLDKIERSRLDGTERKVLLWESVRHPFALTVHGDHIYWTDWIMRAVVGANKYTGLDVVKIRENLGRQPMGIVAVSSTSQDCSLNPCLAKNGGCSEQCYPSENGTVAVCYCFNNRTVLADGVSCEVGTVRCAADQFRCGSGKCIPLLLTCDMKRHCDDGTDEDVEYCTYRTCPAGFISCKTSRKCVPEALRCNRRDECGDGTDEIACVCDDSEFRCKSTGDCIKTEYRCDGEQDCGDSSDEIGCHGRKCETTPDGRLMLACPNSAMCYLPEWMCDGDNDCGDYFDEQNCTGVAITTPQPCSKDSFRCASGHGCVPNSWRCDGESDCLDHSDEENCSIKCPSDSFECSDGSCIPMMWKCDGVPECPGGSDEAFELCHQTNCSQTDFRCAHTGLCIPGDWRCDGEIDCGRNDSSDETEGCDTISRCSFNEYRCRNNRCVPGEFICDSEDDCGDFSDETRDICGERNMTHDTNLAPTEDISCHPPAYRCKNGKLCINESLTCDNKDDCGDMSDEIYCGLIDCKPDHCGPNGKCVEKPIGYECKCNPGYAVSNKTGECVDYNECDSFPCSHFCYNTIGSYRCVCSNGYTAVDSGRSCKAVSDVQPVLLYSNKHFIRNVSFKGDQRFLVRGNLSNAVALDFEWSSQCLFYSDVTPSASSINKWCLHEPANHVEILHSATVHNPDGIAVDWIAKNLYWCDKGTDTIEVSRLDGGSRKVLLKEGLQEPRALVVDPHHGYLFWSDWGHTPHIGKMGMDGSNIFRLQLDRTELGWPNAMTIDYVTNTIFWADARFDYIAMADLNLQHRRRVLENSLSRPDQLRHVFALSVFEDSIFWTDWETKNIHRANKFSGANMTAMDASSHRPMDIQVFHPFRQMPLSFNPNPCDHNHGCSNLCLLRPTNNTKIPVTGACACPDNYVLDHDGRGCLANCSAAHFVCRNTFKCIPKWWKCDGQDDCGDGFDELNNCGRNFTCTPGEFQCTTTHQCLHPTNICDGIRQCSDGSDEDGSIVDCSSYLCLASQFKCPQSHHCIPRSHVCDGRADCKNGEDEKSCQRTGSGDAKKCTSLQFECKDGSCISQTAVCDNKPDCKDRSDEAPALNCTALPCGRSDMYRCLGDGVCIPDARRCDGIEDCLDGSDEKAESCGGTTGKCDPAVYFVCNETKKCISQKWVCDDEEDCADGSDEKNCAVPCGPSEFSCDDHCIDLKFRCDGEHDCRDGSDEANCTSICPEGHMSCADDSGICISEKWKCDGVIDCPDGSDESGCDHSCAPDEHTCKNKRCIVKQWLCDGEDDCQDRSDEDADLCSRFPCFPDRFRCNSGTCILQAQKCDGHRDCVDGSDETMCASKDQVCRFRCANGRCLSNLKEVCDGVNNCGDKSDEDACRLNPCTRYGQCSQRCLWDGDVDNFTCMCDTGFRNILHGKNRTCLAEGPPAFLLVAEQNQLRSLDPYHRRGEYRQLMELKDERISFVDVDMSNPQEPVIFWSSRENRVIYRQNLPKKRKERADFDRNEPLPLIANVQEPRGLAVDWVNDRLFWIDGHTKQIEMSYLNGTLRTPIVTSGLAEPYDLVVDPESGYIIWSDISGNPRIERARFDGTDREILAQDNIRYPTGLAIDYANRRLYWADPKTGAIETMTVEGKDRRRVKHSIFDKEKPYNVDVFEDQLFVSTSKNNTIFRLNKFGLGNATVLAKGLRRPATILIVQEKKQNRQLPSLCAADSCEKGMICVAVPPVGHRCICSGYSTYNEARKQCEGPPDTSCKPPCQNGGKCGPYLSGTGFACRCPPQYTGPSCAVPKCSSYCYNNGNCSFNGSTPKCACAPPFSGDRCQQNLCVNLHYCENGGNCSVDAKGSLVCACPSEWVGRRCDIPRHECDNFCRNSGSCYMQDGKPHCNCLSGFSGKTCTEGEGECGRCHNKGICFVDKTGTDRCKCKADFKGDKCEECDDLQCSNHGVCAVNGGKPRCNCSAGYSGQRCQKDLCQGFCKAGTCIRSHPPRCNCPPSRTGARCEIEQDCACRNNGTCGELIKGGGAPERRCKCIGNFYGKLCEFVPDCAALQCLNGGKCITDPHTKFRCDCPPSRTGSRCESEQMCYNFCLNGGTCLPPLSGYGTPTCICSTDYMGTHCDTHIFEIEPPTKDESETASTETAVAVGIPIVIILLALLVVAGTFAWKRRSRAKAFQHILMEEVGGDGHDVAISNPMFQKDESGYEDEDVLHPDKVAFANPIYESCFYNRNGRKNGDTEKAGLLQLQDEDAEVIRNTATLSTSTNGHVKV</sequence>
<feature type="repeat" description="LDL-receptor class B" evidence="18">
    <location>
        <begin position="512"/>
        <end position="560"/>
    </location>
</feature>
<feature type="disulfide bond" evidence="17">
    <location>
        <begin position="1835"/>
        <end position="1850"/>
    </location>
</feature>
<dbReference type="InterPro" id="IPR001881">
    <property type="entry name" value="EGF-like_Ca-bd_dom"/>
</dbReference>
<keyword evidence="10 20" id="KW-0472">Membrane</keyword>
<dbReference type="PROSITE" id="PS00022">
    <property type="entry name" value="EGF_1"/>
    <property type="match status" value="8"/>
</dbReference>
<feature type="disulfide bond" evidence="17">
    <location>
        <begin position="1707"/>
        <end position="1722"/>
    </location>
</feature>
<feature type="repeat" description="LDL-receptor class B" evidence="18">
    <location>
        <begin position="3079"/>
        <end position="3122"/>
    </location>
</feature>
<feature type="disulfide bond" evidence="17">
    <location>
        <begin position="2873"/>
        <end position="2888"/>
    </location>
</feature>
<evidence type="ECO:0000313" key="23">
    <source>
        <dbReference type="EMBL" id="OQV21780.1"/>
    </source>
</evidence>
<dbReference type="GO" id="GO:0008270">
    <property type="term" value="F:zinc ion binding"/>
    <property type="evidence" value="ECO:0007669"/>
    <property type="project" value="UniProtKB-KW"/>
</dbReference>
<evidence type="ECO:0000256" key="10">
    <source>
        <dbReference type="ARBA" id="ARBA00023136"/>
    </source>
</evidence>
<feature type="domain" description="EGF-like" evidence="21">
    <location>
        <begin position="3510"/>
        <end position="3548"/>
    </location>
</feature>
<evidence type="ECO:0000256" key="2">
    <source>
        <dbReference type="ARBA" id="ARBA00009939"/>
    </source>
</evidence>
<feature type="disulfide bond" evidence="17">
    <location>
        <begin position="2774"/>
        <end position="2786"/>
    </location>
</feature>
<dbReference type="Gene3D" id="4.10.400.10">
    <property type="entry name" value="Low-density Lipoprotein Receptor"/>
    <property type="match status" value="26"/>
</dbReference>
<evidence type="ECO:0000259" key="21">
    <source>
        <dbReference type="PROSITE" id="PS50026"/>
    </source>
</evidence>
<evidence type="ECO:0000256" key="1">
    <source>
        <dbReference type="ARBA" id="ARBA00004479"/>
    </source>
</evidence>
<dbReference type="GO" id="GO:0043235">
    <property type="term" value="C:receptor complex"/>
    <property type="evidence" value="ECO:0007669"/>
    <property type="project" value="TreeGrafter"/>
</dbReference>
<dbReference type="Pfam" id="PF00058">
    <property type="entry name" value="Ldl_recept_b"/>
    <property type="match status" value="10"/>
</dbReference>
<feature type="disulfide bond" evidence="17">
    <location>
        <begin position="1744"/>
        <end position="1759"/>
    </location>
</feature>
<keyword evidence="5 20" id="KW-0812">Transmembrane</keyword>
<dbReference type="InterPro" id="IPR011042">
    <property type="entry name" value="6-blade_b-propeller_TolB-like"/>
</dbReference>
<dbReference type="InterPro" id="IPR000742">
    <property type="entry name" value="EGF"/>
</dbReference>
<dbReference type="PROSITE" id="PS00010">
    <property type="entry name" value="ASX_HYDROXYL"/>
    <property type="match status" value="1"/>
</dbReference>
<dbReference type="PANTHER" id="PTHR22722">
    <property type="entry name" value="LOW-DENSITY LIPOPROTEIN RECEPTOR-RELATED PROTEIN 2-RELATED"/>
    <property type="match status" value="1"/>
</dbReference>
<evidence type="ECO:0000256" key="13">
    <source>
        <dbReference type="ARBA" id="ARBA00023176"/>
    </source>
</evidence>
<name>A0A1W0X317_HYPEX</name>
<evidence type="ECO:0000256" key="5">
    <source>
        <dbReference type="ARBA" id="ARBA00022692"/>
    </source>
</evidence>
<dbReference type="InterPro" id="IPR000033">
    <property type="entry name" value="LDLR_classB_rpt"/>
</dbReference>
<feature type="disulfide bond" evidence="16">
    <location>
        <begin position="3262"/>
        <end position="3272"/>
    </location>
</feature>
<dbReference type="PROSITE" id="PS01209">
    <property type="entry name" value="LDLRA_1"/>
    <property type="match status" value="11"/>
</dbReference>
<feature type="disulfide bond" evidence="16">
    <location>
        <begin position="3591"/>
        <end position="3601"/>
    </location>
</feature>
<feature type="disulfide bond" evidence="17">
    <location>
        <begin position="2715"/>
        <end position="2730"/>
    </location>
</feature>
<feature type="disulfide bond" evidence="17">
    <location>
        <begin position="199"/>
        <end position="214"/>
    </location>
</feature>
<feature type="disulfide bond" evidence="16">
    <location>
        <begin position="3285"/>
        <end position="3294"/>
    </location>
</feature>
<feature type="repeat" description="LDL-receptor class B" evidence="18">
    <location>
        <begin position="469"/>
        <end position="511"/>
    </location>
</feature>
<feature type="disulfide bond" evidence="17">
    <location>
        <begin position="1861"/>
        <end position="1879"/>
    </location>
</feature>
<keyword evidence="14" id="KW-0325">Glycoprotein</keyword>
<feature type="zinc finger region" description="C3H1-type" evidence="19">
    <location>
        <begin position="3469"/>
        <end position="3496"/>
    </location>
</feature>
<dbReference type="InterPro" id="IPR056588">
    <property type="entry name" value="EGF_LRP2"/>
</dbReference>
<feature type="disulfide bond" evidence="17">
    <location>
        <begin position="2678"/>
        <end position="2693"/>
    </location>
</feature>
<dbReference type="Proteomes" id="UP000192578">
    <property type="component" value="Unassembled WGS sequence"/>
</dbReference>
<feature type="disulfide bond" evidence="16">
    <location>
        <begin position="3615"/>
        <end position="3624"/>
    </location>
</feature>
<dbReference type="FunFam" id="2.120.10.30:FF:000241">
    <property type="entry name" value="Low-density lipoprotein receptor-related protein 6"/>
    <property type="match status" value="4"/>
</dbReference>
<evidence type="ECO:0000256" key="3">
    <source>
        <dbReference type="ARBA" id="ARBA00022536"/>
    </source>
</evidence>
<dbReference type="EMBL" id="MTYJ01000021">
    <property type="protein sequence ID" value="OQV21780.1"/>
    <property type="molecule type" value="Genomic_DNA"/>
</dbReference>
<feature type="disulfide bond" evidence="17">
    <location>
        <begin position="1939"/>
        <end position="1951"/>
    </location>
</feature>
<evidence type="ECO:0000256" key="4">
    <source>
        <dbReference type="ARBA" id="ARBA00022583"/>
    </source>
</evidence>
<keyword evidence="19" id="KW-0863">Zinc-finger</keyword>
<keyword evidence="6" id="KW-0732">Signal</keyword>
<feature type="domain" description="EGF-like" evidence="21">
    <location>
        <begin position="2030"/>
        <end position="2066"/>
    </location>
</feature>
<dbReference type="FunFam" id="4.10.400.10:FF:000065">
    <property type="entry name" value="Transmembrane protease serine 7"/>
    <property type="match status" value="1"/>
</dbReference>
<feature type="disulfide bond" evidence="16">
    <location>
        <begin position="3395"/>
        <end position="3404"/>
    </location>
</feature>
<dbReference type="Pfam" id="PF00008">
    <property type="entry name" value="EGF"/>
    <property type="match status" value="1"/>
</dbReference>
<feature type="transmembrane region" description="Helical" evidence="20">
    <location>
        <begin position="3647"/>
        <end position="3670"/>
    </location>
</feature>
<feature type="disulfide bond" evidence="17">
    <location>
        <begin position="2755"/>
        <end position="2770"/>
    </location>
</feature>
<dbReference type="GO" id="GO:0005509">
    <property type="term" value="F:calcium ion binding"/>
    <property type="evidence" value="ECO:0007669"/>
    <property type="project" value="InterPro"/>
</dbReference>
<feature type="disulfide bond" evidence="16">
    <location>
        <begin position="3266"/>
        <end position="3283"/>
    </location>
</feature>
<dbReference type="InterPro" id="IPR036055">
    <property type="entry name" value="LDL_receptor-like_sf"/>
</dbReference>
<evidence type="ECO:0000256" key="18">
    <source>
        <dbReference type="PROSITE-ProRule" id="PRU00461"/>
    </source>
</evidence>
<feature type="disulfide bond" evidence="16">
    <location>
        <begin position="3358"/>
        <end position="3367"/>
    </location>
</feature>
<feature type="disulfide bond" evidence="17">
    <location>
        <begin position="61"/>
        <end position="79"/>
    </location>
</feature>
<dbReference type="InterPro" id="IPR000152">
    <property type="entry name" value="EGF-type_Asp/Asn_hydroxyl_site"/>
</dbReference>
<dbReference type="SMART" id="SM00192">
    <property type="entry name" value="LDLa"/>
    <property type="match status" value="26"/>
</dbReference>
<dbReference type="InterPro" id="IPR002172">
    <property type="entry name" value="LDrepeatLR_classA_rpt"/>
</dbReference>
<feature type="domain" description="EGF-like" evidence="21">
    <location>
        <begin position="3442"/>
        <end position="3476"/>
    </location>
</feature>
<dbReference type="SMART" id="SM00135">
    <property type="entry name" value="LY"/>
    <property type="match status" value="27"/>
</dbReference>
<evidence type="ECO:0000256" key="17">
    <source>
        <dbReference type="PROSITE-ProRule" id="PRU00124"/>
    </source>
</evidence>
<dbReference type="InterPro" id="IPR023415">
    <property type="entry name" value="LDLR_class-A_CS"/>
</dbReference>
<protein>
    <submittedName>
        <fullName evidence="23">Prolow-density lipoprotein receptor-related protein 1</fullName>
    </submittedName>
</protein>
<proteinExistence type="inferred from homology"/>
<evidence type="ECO:0000256" key="19">
    <source>
        <dbReference type="PROSITE-ProRule" id="PRU00723"/>
    </source>
</evidence>
<feature type="disulfide bond" evidence="16">
    <location>
        <begin position="3466"/>
        <end position="3475"/>
    </location>
</feature>
<evidence type="ECO:0000256" key="16">
    <source>
        <dbReference type="PROSITE-ProRule" id="PRU00076"/>
    </source>
</evidence>
<feature type="disulfide bond" evidence="16">
    <location>
        <begin position="3499"/>
        <end position="3508"/>
    </location>
</feature>
<dbReference type="GO" id="GO:0005886">
    <property type="term" value="C:plasma membrane"/>
    <property type="evidence" value="ECO:0007669"/>
    <property type="project" value="TreeGrafter"/>
</dbReference>
<feature type="domain" description="EGF-like" evidence="21">
    <location>
        <begin position="3370"/>
        <end position="3405"/>
    </location>
</feature>
<comment type="caution">
    <text evidence="23">The sequence shown here is derived from an EMBL/GenBank/DDBJ whole genome shotgun (WGS) entry which is preliminary data.</text>
</comment>
<feature type="disulfide bond" evidence="17">
    <location>
        <begin position="2834"/>
        <end position="2849"/>
    </location>
</feature>
<feature type="disulfide bond" evidence="17">
    <location>
        <begin position="149"/>
        <end position="167"/>
    </location>
</feature>
<dbReference type="PROSITE" id="PS51120">
    <property type="entry name" value="LDLRB"/>
    <property type="match status" value="11"/>
</dbReference>
<evidence type="ECO:0000256" key="9">
    <source>
        <dbReference type="ARBA" id="ARBA00022989"/>
    </source>
</evidence>
<dbReference type="PROSITE" id="PS50103">
    <property type="entry name" value="ZF_C3H1"/>
    <property type="match status" value="1"/>
</dbReference>
<keyword evidence="9 20" id="KW-1133">Transmembrane helix</keyword>
<dbReference type="PROSITE" id="PS50026">
    <property type="entry name" value="EGF_3"/>
    <property type="match status" value="10"/>
</dbReference>
<dbReference type="OrthoDB" id="10066840at2759"/>
<feature type="disulfide bond" evidence="17">
    <location>
        <begin position="161"/>
        <end position="176"/>
    </location>
</feature>
<keyword evidence="8" id="KW-0106">Calcium</keyword>
<evidence type="ECO:0000256" key="15">
    <source>
        <dbReference type="ARBA" id="ARBA00037878"/>
    </source>
</evidence>
<keyword evidence="13" id="KW-0168">Coated pit</keyword>
<feature type="disulfide bond" evidence="17">
    <location>
        <begin position="54"/>
        <end position="66"/>
    </location>
</feature>
<keyword evidence="11 16" id="KW-1015">Disulfide bond</keyword>
<evidence type="ECO:0000256" key="11">
    <source>
        <dbReference type="ARBA" id="ARBA00023157"/>
    </source>
</evidence>
<dbReference type="SUPFAM" id="SSF63825">
    <property type="entry name" value="YWTD domain"/>
    <property type="match status" value="6"/>
</dbReference>
<evidence type="ECO:0000256" key="20">
    <source>
        <dbReference type="SAM" id="Phobius"/>
    </source>
</evidence>
<dbReference type="SUPFAM" id="SSF57196">
    <property type="entry name" value="EGF/Laminin"/>
    <property type="match status" value="7"/>
</dbReference>
<feature type="repeat" description="LDL-receptor class B" evidence="18">
    <location>
        <begin position="3036"/>
        <end position="3078"/>
    </location>
</feature>
<evidence type="ECO:0000259" key="22">
    <source>
        <dbReference type="PROSITE" id="PS50103"/>
    </source>
</evidence>
<feature type="repeat" description="LDL-receptor class B" evidence="18">
    <location>
        <begin position="741"/>
        <end position="784"/>
    </location>
</feature>
<feature type="disulfide bond" evidence="17">
    <location>
        <begin position="18"/>
        <end position="36"/>
    </location>
</feature>
<keyword evidence="19" id="KW-0479">Metal-binding</keyword>
<comment type="subcellular location">
    <subcellularLocation>
        <location evidence="15">Membrane</location>
        <location evidence="15">Coated pit</location>
    </subcellularLocation>
    <subcellularLocation>
        <location evidence="1">Membrane</location>
        <topology evidence="1">Single-pass type I membrane protein</topology>
    </subcellularLocation>
</comment>
<accession>A0A1W0X317</accession>
<dbReference type="GO" id="GO:0005905">
    <property type="term" value="C:clathrin-coated pit"/>
    <property type="evidence" value="ECO:0007669"/>
    <property type="project" value="UniProtKB-KW"/>
</dbReference>
<feature type="disulfide bond" evidence="16">
    <location>
        <begin position="3538"/>
        <end position="3547"/>
    </location>
</feature>
<evidence type="ECO:0000256" key="8">
    <source>
        <dbReference type="ARBA" id="ARBA00022837"/>
    </source>
</evidence>
<feature type="domain" description="EGF-like" evidence="21">
    <location>
        <begin position="3549"/>
        <end position="3586"/>
    </location>
</feature>
<feature type="disulfide bond" evidence="16">
    <location>
        <begin position="3576"/>
        <end position="3585"/>
    </location>
</feature>
<evidence type="ECO:0000256" key="12">
    <source>
        <dbReference type="ARBA" id="ARBA00023170"/>
    </source>
</evidence>
<dbReference type="GO" id="GO:0006897">
    <property type="term" value="P:endocytosis"/>
    <property type="evidence" value="ECO:0007669"/>
    <property type="project" value="UniProtKB-KW"/>
</dbReference>
<keyword evidence="7" id="KW-0677">Repeat</keyword>
<feature type="disulfide bond" evidence="16">
    <location>
        <begin position="3374"/>
        <end position="3384"/>
    </location>
</feature>